<accession>A4GJE0</accession>
<evidence type="ECO:0000256" key="1">
    <source>
        <dbReference type="SAM" id="Phobius"/>
    </source>
</evidence>
<keyword evidence="1" id="KW-1133">Transmembrane helix</keyword>
<gene>
    <name evidence="2" type="ORF">MBMO_EB0-49D07.0078</name>
</gene>
<keyword evidence="1" id="KW-0812">Transmembrane</keyword>
<sequence length="185" mass="21275">MHYIRHINNRLLLQMTYKKYPFIAGILFFFSACTSSPFVELNSRDNFQLEGGSKFSVSLNRDNLPVEMDPILIENLGEAVINYLEGTGHKSSVDAPIIIELSVASKDKIKVDDFRYYGYPIYRSYLYDSDRINTVPEFYLRISIKDVDQDKTLWTGLTKWRKGSSFAPLDMPSAELLIENLLANL</sequence>
<dbReference type="PROSITE" id="PS51257">
    <property type="entry name" value="PROKAR_LIPOPROTEIN"/>
    <property type="match status" value="1"/>
</dbReference>
<dbReference type="EMBL" id="EF107099">
    <property type="protein sequence ID" value="ABL97235.1"/>
    <property type="molecule type" value="Genomic_DNA"/>
</dbReference>
<reference evidence="2" key="1">
    <citation type="journal article" date="2007" name="Environ. Microbiol.">
        <title>Proteorhodopsin photosystem gene clusters exhibit co-evolutionary trends and shared ancestry among diverse marine microbial phyla.</title>
        <authorList>
            <person name="McCarren J."/>
            <person name="Delong E.F."/>
        </authorList>
    </citation>
    <scope>NUCLEOTIDE SEQUENCE</scope>
</reference>
<proteinExistence type="predicted"/>
<keyword evidence="1" id="KW-0472">Membrane</keyword>
<name>A4GJE0_9BACT</name>
<feature type="transmembrane region" description="Helical" evidence="1">
    <location>
        <begin position="20"/>
        <end position="39"/>
    </location>
</feature>
<evidence type="ECO:0008006" key="3">
    <source>
        <dbReference type="Google" id="ProtNLM"/>
    </source>
</evidence>
<organism evidence="2">
    <name type="scientific">uncultured marine bacterium EB0_49D07</name>
    <dbReference type="NCBI Taxonomy" id="415439"/>
    <lineage>
        <taxon>Bacteria</taxon>
        <taxon>environmental samples</taxon>
    </lineage>
</organism>
<protein>
    <recommendedName>
        <fullName evidence="3">DUF4136 domain-containing protein</fullName>
    </recommendedName>
</protein>
<evidence type="ECO:0000313" key="2">
    <source>
        <dbReference type="EMBL" id="ABL97235.1"/>
    </source>
</evidence>
<dbReference type="AlphaFoldDB" id="A4GJE0"/>